<reference evidence="1 2" key="1">
    <citation type="submission" date="2024-10" db="EMBL/GenBank/DDBJ databases">
        <title>Updated reference genomes for cyclostephanoid diatoms.</title>
        <authorList>
            <person name="Roberts W.R."/>
            <person name="Alverson A.J."/>
        </authorList>
    </citation>
    <scope>NUCLEOTIDE SEQUENCE [LARGE SCALE GENOMIC DNA]</scope>
    <source>
        <strain evidence="1 2">AJA232-27</strain>
    </source>
</reference>
<dbReference type="InterPro" id="IPR027706">
    <property type="entry name" value="PGP_Pase"/>
</dbReference>
<dbReference type="InterPro" id="IPR006549">
    <property type="entry name" value="HAD-SF_hydro_IIIA"/>
</dbReference>
<dbReference type="InterPro" id="IPR036412">
    <property type="entry name" value="HAD-like_sf"/>
</dbReference>
<keyword evidence="2" id="KW-1185">Reference proteome</keyword>
<dbReference type="PANTHER" id="PTHR19288:SF25">
    <property type="entry name" value="PHOSPHATIDYLGLYCEROPHOSPHATASE GEP4, MITOCHONDRIAL"/>
    <property type="match status" value="1"/>
</dbReference>
<dbReference type="SUPFAM" id="SSF56784">
    <property type="entry name" value="HAD-like"/>
    <property type="match status" value="1"/>
</dbReference>
<comment type="caution">
    <text evidence="1">The sequence shown here is derived from an EMBL/GenBank/DDBJ whole genome shotgun (WGS) entry which is preliminary data.</text>
</comment>
<gene>
    <name evidence="1" type="ORF">ACHAWU_006475</name>
</gene>
<dbReference type="Proteomes" id="UP001530293">
    <property type="component" value="Unassembled WGS sequence"/>
</dbReference>
<dbReference type="Pfam" id="PF09419">
    <property type="entry name" value="PGP_phosphatase"/>
    <property type="match status" value="1"/>
</dbReference>
<dbReference type="Gene3D" id="3.40.50.1000">
    <property type="entry name" value="HAD superfamily/HAD-like"/>
    <property type="match status" value="1"/>
</dbReference>
<organism evidence="1 2">
    <name type="scientific">Discostella pseudostelligera</name>
    <dbReference type="NCBI Taxonomy" id="259834"/>
    <lineage>
        <taxon>Eukaryota</taxon>
        <taxon>Sar</taxon>
        <taxon>Stramenopiles</taxon>
        <taxon>Ochrophyta</taxon>
        <taxon>Bacillariophyta</taxon>
        <taxon>Coscinodiscophyceae</taxon>
        <taxon>Thalassiosirophycidae</taxon>
        <taxon>Stephanodiscales</taxon>
        <taxon>Stephanodiscaceae</taxon>
        <taxon>Discostella</taxon>
    </lineage>
</organism>
<dbReference type="AlphaFoldDB" id="A0ABD3N6W3"/>
<evidence type="ECO:0000313" key="2">
    <source>
        <dbReference type="Proteomes" id="UP001530293"/>
    </source>
</evidence>
<dbReference type="PANTHER" id="PTHR19288">
    <property type="entry name" value="4-NITROPHENYLPHOSPHATASE-RELATED"/>
    <property type="match status" value="1"/>
</dbReference>
<accession>A0ABD3N6W3</accession>
<sequence length="237" mass="26433">MVQSVNFKALTTLASVVRRPYLASPHVFVPTVSDVSYQALRDHCGIKAVIFDKDNTLTAPYENSLHPRAQSGLASAIQIFGHDNVAILSNSAGTDDDPNFEDGAKIEKSLGIPVIKHHEKKPGGIKEVMQHFPNVEDASQLCMVGDRLLTDVVFGNLHGMLTVHTLPLCSGEENKNDNTVAKVIRTVENKAMYGDWWVGRKIRSYTMEHKMWKGEEECPLVLRRKEEQPQLGEVEKD</sequence>
<protein>
    <recommendedName>
        <fullName evidence="3">Mitochondrial PGP phosphatase</fullName>
    </recommendedName>
</protein>
<proteinExistence type="predicted"/>
<evidence type="ECO:0008006" key="3">
    <source>
        <dbReference type="Google" id="ProtNLM"/>
    </source>
</evidence>
<evidence type="ECO:0000313" key="1">
    <source>
        <dbReference type="EMBL" id="KAL3771098.1"/>
    </source>
</evidence>
<dbReference type="EMBL" id="JALLBG020000031">
    <property type="protein sequence ID" value="KAL3771098.1"/>
    <property type="molecule type" value="Genomic_DNA"/>
</dbReference>
<dbReference type="NCBIfam" id="TIGR01662">
    <property type="entry name" value="HAD-SF-IIIA"/>
    <property type="match status" value="1"/>
</dbReference>
<name>A0ABD3N6W3_9STRA</name>
<dbReference type="NCBIfam" id="TIGR01668">
    <property type="entry name" value="YqeG_hyp_ppase"/>
    <property type="match status" value="1"/>
</dbReference>
<dbReference type="InterPro" id="IPR010021">
    <property type="entry name" value="PGPP1/Gep4"/>
</dbReference>
<dbReference type="InterPro" id="IPR023214">
    <property type="entry name" value="HAD_sf"/>
</dbReference>